<dbReference type="Proteomes" id="UP000740883">
    <property type="component" value="Unassembled WGS sequence"/>
</dbReference>
<organism evidence="1 2">
    <name type="scientific">Nosema granulosis</name>
    <dbReference type="NCBI Taxonomy" id="83296"/>
    <lineage>
        <taxon>Eukaryota</taxon>
        <taxon>Fungi</taxon>
        <taxon>Fungi incertae sedis</taxon>
        <taxon>Microsporidia</taxon>
        <taxon>Nosematidae</taxon>
        <taxon>Nosema</taxon>
    </lineage>
</organism>
<name>A0A9P6KY23_9MICR</name>
<protein>
    <submittedName>
        <fullName evidence="1">Uncharacterized protein</fullName>
    </submittedName>
</protein>
<sequence length="134" mass="15436">MVLYGYRASQKLKKKSSNIKAFKRAEKLSKKLKAPWEEIASEMRYIYDETMIKNKYNNLVWINRLNLAESETSDAGVIKWKYWDLHKSTVGKDDITVLENKISVGHPDDKVLSTKISSSPVKPVATMKNTRSLK</sequence>
<keyword evidence="2" id="KW-1185">Reference proteome</keyword>
<evidence type="ECO:0000313" key="2">
    <source>
        <dbReference type="Proteomes" id="UP000740883"/>
    </source>
</evidence>
<dbReference type="OrthoDB" id="6346437at2759"/>
<reference evidence="1 2" key="1">
    <citation type="journal article" date="2020" name="Genome Biol. Evol.">
        <title>Comparative genomics of strictly vertically transmitted, feminizing microsporidia endosymbionts of amphipod crustaceans.</title>
        <authorList>
            <person name="Cormier A."/>
            <person name="Chebbi M.A."/>
            <person name="Giraud I."/>
            <person name="Wattier R."/>
            <person name="Teixeira M."/>
            <person name="Gilbert C."/>
            <person name="Rigaud T."/>
            <person name="Cordaux R."/>
        </authorList>
    </citation>
    <scope>NUCLEOTIDE SEQUENCE [LARGE SCALE GENOMIC DNA]</scope>
    <source>
        <strain evidence="1 2">Ou3-Ou53</strain>
    </source>
</reference>
<proteinExistence type="predicted"/>
<dbReference type="EMBL" id="SBJO01000317">
    <property type="protein sequence ID" value="KAF9761521.1"/>
    <property type="molecule type" value="Genomic_DNA"/>
</dbReference>
<comment type="caution">
    <text evidence="1">The sequence shown here is derived from an EMBL/GenBank/DDBJ whole genome shotgun (WGS) entry which is preliminary data.</text>
</comment>
<accession>A0A9P6KY23</accession>
<dbReference type="AlphaFoldDB" id="A0A9P6KY23"/>
<gene>
    <name evidence="1" type="ORF">NGRA_2590</name>
</gene>
<evidence type="ECO:0000313" key="1">
    <source>
        <dbReference type="EMBL" id="KAF9761521.1"/>
    </source>
</evidence>